<dbReference type="InterPro" id="IPR029044">
    <property type="entry name" value="Nucleotide-diphossugar_trans"/>
</dbReference>
<dbReference type="AlphaFoldDB" id="A0A2A5WG13"/>
<dbReference type="NCBIfam" id="NF003950">
    <property type="entry name" value="PRK05450.1-3"/>
    <property type="match status" value="1"/>
</dbReference>
<comment type="pathway">
    <text evidence="5">Nucleotide-sugar biosynthesis; CMP-3-deoxy-D-manno-octulosonate biosynthesis; CMP-3-deoxy-D-manno-octulosonate from 3-deoxy-D-manno-octulosonate and CTP: step 1/1.</text>
</comment>
<comment type="caution">
    <text evidence="6">The sequence shown here is derived from an EMBL/GenBank/DDBJ whole genome shotgun (WGS) entry which is preliminary data.</text>
</comment>
<dbReference type="InterPro" id="IPR004528">
    <property type="entry name" value="KdsB"/>
</dbReference>
<dbReference type="GO" id="GO:0033468">
    <property type="term" value="P:CMP-keto-3-deoxy-D-manno-octulosonic acid biosynthetic process"/>
    <property type="evidence" value="ECO:0007669"/>
    <property type="project" value="UniProtKB-UniRule"/>
</dbReference>
<dbReference type="HAMAP" id="MF_00057">
    <property type="entry name" value="KdsB"/>
    <property type="match status" value="1"/>
</dbReference>
<dbReference type="FunFam" id="3.90.550.10:FF:000011">
    <property type="entry name" value="3-deoxy-manno-octulosonate cytidylyltransferase"/>
    <property type="match status" value="1"/>
</dbReference>
<evidence type="ECO:0000256" key="4">
    <source>
        <dbReference type="ARBA" id="ARBA00022985"/>
    </source>
</evidence>
<dbReference type="Proteomes" id="UP000219329">
    <property type="component" value="Unassembled WGS sequence"/>
</dbReference>
<proteinExistence type="inferred from homology"/>
<dbReference type="PANTHER" id="PTHR42866">
    <property type="entry name" value="3-DEOXY-MANNO-OCTULOSONATE CYTIDYLYLTRANSFERASE"/>
    <property type="match status" value="1"/>
</dbReference>
<protein>
    <recommendedName>
        <fullName evidence="5">3-deoxy-manno-octulosonate cytidylyltransferase</fullName>
        <ecNumber evidence="5">2.7.7.38</ecNumber>
    </recommendedName>
    <alternativeName>
        <fullName evidence="5">CMP-2-keto-3-deoxyoctulosonic acid synthase</fullName>
        <shortName evidence="5">CKS</shortName>
        <shortName evidence="5">CMP-KDO synthase</shortName>
    </alternativeName>
</protein>
<dbReference type="GO" id="GO:0009103">
    <property type="term" value="P:lipopolysaccharide biosynthetic process"/>
    <property type="evidence" value="ECO:0007669"/>
    <property type="project" value="UniProtKB-UniRule"/>
</dbReference>
<dbReference type="NCBIfam" id="NF003952">
    <property type="entry name" value="PRK05450.1-5"/>
    <property type="match status" value="1"/>
</dbReference>
<reference evidence="6 7" key="1">
    <citation type="submission" date="2017-08" db="EMBL/GenBank/DDBJ databases">
        <title>Fine stratification of microbial communities through a metagenomic profile of the photic zone.</title>
        <authorList>
            <person name="Haro-Moreno J.M."/>
            <person name="Lopez-Perez M."/>
            <person name="De La Torre J."/>
            <person name="Picazo A."/>
            <person name="Camacho A."/>
            <person name="Rodriguez-Valera F."/>
        </authorList>
    </citation>
    <scope>NUCLEOTIDE SEQUENCE [LARGE SCALE GENOMIC DNA]</scope>
    <source>
        <strain evidence="6">MED-G28</strain>
    </source>
</reference>
<organism evidence="6 7">
    <name type="scientific">OM182 bacterium MED-G28</name>
    <dbReference type="NCBI Taxonomy" id="1986256"/>
    <lineage>
        <taxon>Bacteria</taxon>
        <taxon>Pseudomonadati</taxon>
        <taxon>Pseudomonadota</taxon>
        <taxon>Gammaproteobacteria</taxon>
        <taxon>OMG group</taxon>
        <taxon>OM182 clade</taxon>
    </lineage>
</organism>
<dbReference type="EMBL" id="NTJZ01000001">
    <property type="protein sequence ID" value="PDH35273.1"/>
    <property type="molecule type" value="Genomic_DNA"/>
</dbReference>
<gene>
    <name evidence="5" type="primary">kdsB</name>
    <name evidence="6" type="ORF">CNF02_00705</name>
</gene>
<dbReference type="EC" id="2.7.7.38" evidence="5"/>
<keyword evidence="2 5" id="KW-0808">Transferase</keyword>
<keyword evidence="4 5" id="KW-0448">Lipopolysaccharide biosynthesis</keyword>
<dbReference type="CDD" id="cd02517">
    <property type="entry name" value="CMP-KDO-Synthetase"/>
    <property type="match status" value="1"/>
</dbReference>
<dbReference type="SUPFAM" id="SSF53448">
    <property type="entry name" value="Nucleotide-diphospho-sugar transferases"/>
    <property type="match status" value="1"/>
</dbReference>
<keyword evidence="5" id="KW-0963">Cytoplasm</keyword>
<comment type="function">
    <text evidence="5">Activates KDO (a required 8-carbon sugar) for incorporation into bacterial lipopolysaccharide in Gram-negative bacteria.</text>
</comment>
<dbReference type="Pfam" id="PF02348">
    <property type="entry name" value="CTP_transf_3"/>
    <property type="match status" value="1"/>
</dbReference>
<evidence type="ECO:0000256" key="3">
    <source>
        <dbReference type="ARBA" id="ARBA00022695"/>
    </source>
</evidence>
<evidence type="ECO:0000313" key="6">
    <source>
        <dbReference type="EMBL" id="PDH35273.1"/>
    </source>
</evidence>
<dbReference type="NCBIfam" id="TIGR00466">
    <property type="entry name" value="kdsB"/>
    <property type="match status" value="1"/>
</dbReference>
<dbReference type="PANTHER" id="PTHR42866:SF2">
    <property type="entry name" value="3-DEOXY-MANNO-OCTULOSONATE CYTIDYLYLTRANSFERASE, MITOCHONDRIAL"/>
    <property type="match status" value="1"/>
</dbReference>
<accession>A0A2A5WG13</accession>
<dbReference type="GO" id="GO:0016020">
    <property type="term" value="C:membrane"/>
    <property type="evidence" value="ECO:0007669"/>
    <property type="project" value="UniProtKB-SubCell"/>
</dbReference>
<comment type="catalytic activity">
    <reaction evidence="5">
        <text>3-deoxy-alpha-D-manno-oct-2-ulosonate + CTP = CMP-3-deoxy-beta-D-manno-octulosonate + diphosphate</text>
        <dbReference type="Rhea" id="RHEA:23448"/>
        <dbReference type="ChEBI" id="CHEBI:33019"/>
        <dbReference type="ChEBI" id="CHEBI:37563"/>
        <dbReference type="ChEBI" id="CHEBI:85986"/>
        <dbReference type="ChEBI" id="CHEBI:85987"/>
        <dbReference type="EC" id="2.7.7.38"/>
    </reaction>
</comment>
<comment type="similarity">
    <text evidence="5">Belongs to the KdsB family.</text>
</comment>
<dbReference type="UniPathway" id="UPA00358">
    <property type="reaction ID" value="UER00476"/>
</dbReference>
<sequence length="244" mass="27357">MSFTVIIPARYSAQRLPGKPLLDINGKPMLQHTYERACSSEAKNVYIATDDDRIRRTAENFGAKVFMTLHTHRSGTDRIQEVSQRLRLEDDEIVVNVQADEPLIPSVAINQVAKNLLNSEDVGIATLCEIISSQEEIEDCNAVKVVMDERGHALYFSRATIPYQASASAKNSFRHIGIYAYRVKVLNKYVRWPPSELEISEKLEQLRALYNGVKMHVDVAGVQIPAGVDTEKDLNAVRALLSCE</sequence>
<dbReference type="GO" id="GO:0005829">
    <property type="term" value="C:cytosol"/>
    <property type="evidence" value="ECO:0007669"/>
    <property type="project" value="TreeGrafter"/>
</dbReference>
<comment type="subcellular location">
    <subcellularLocation>
        <location evidence="5">Cytoplasm</location>
    </subcellularLocation>
    <subcellularLocation>
        <location evidence="1">Membrane</location>
    </subcellularLocation>
</comment>
<name>A0A2A5WG13_9GAMM</name>
<dbReference type="InterPro" id="IPR003329">
    <property type="entry name" value="Cytidylyl_trans"/>
</dbReference>
<dbReference type="GO" id="GO:0008690">
    <property type="term" value="F:3-deoxy-manno-octulosonate cytidylyltransferase activity"/>
    <property type="evidence" value="ECO:0007669"/>
    <property type="project" value="UniProtKB-UniRule"/>
</dbReference>
<evidence type="ECO:0000256" key="1">
    <source>
        <dbReference type="ARBA" id="ARBA00004370"/>
    </source>
</evidence>
<evidence type="ECO:0000313" key="7">
    <source>
        <dbReference type="Proteomes" id="UP000219329"/>
    </source>
</evidence>
<evidence type="ECO:0000256" key="5">
    <source>
        <dbReference type="HAMAP-Rule" id="MF_00057"/>
    </source>
</evidence>
<dbReference type="NCBIfam" id="NF009905">
    <property type="entry name" value="PRK13368.1"/>
    <property type="match status" value="1"/>
</dbReference>
<keyword evidence="3 5" id="KW-0548">Nucleotidyltransferase</keyword>
<dbReference type="Gene3D" id="3.90.550.10">
    <property type="entry name" value="Spore Coat Polysaccharide Biosynthesis Protein SpsA, Chain A"/>
    <property type="match status" value="1"/>
</dbReference>
<evidence type="ECO:0000256" key="2">
    <source>
        <dbReference type="ARBA" id="ARBA00022679"/>
    </source>
</evidence>